<dbReference type="SUPFAM" id="SSF48452">
    <property type="entry name" value="TPR-like"/>
    <property type="match status" value="2"/>
</dbReference>
<dbReference type="SUPFAM" id="SSF46894">
    <property type="entry name" value="C-terminal effector domain of the bipartite response regulators"/>
    <property type="match status" value="1"/>
</dbReference>
<dbReference type="SMART" id="SM00862">
    <property type="entry name" value="Trans_reg_C"/>
    <property type="match status" value="1"/>
</dbReference>
<evidence type="ECO:0000259" key="3">
    <source>
        <dbReference type="PROSITE" id="PS51755"/>
    </source>
</evidence>
<dbReference type="Gene3D" id="1.25.40.10">
    <property type="entry name" value="Tetratricopeptide repeat domain"/>
    <property type="match status" value="1"/>
</dbReference>
<dbReference type="Pfam" id="PF00486">
    <property type="entry name" value="Trans_reg_C"/>
    <property type="match status" value="1"/>
</dbReference>
<gene>
    <name evidence="4" type="ORF">FE810_02025</name>
</gene>
<dbReference type="GO" id="GO:0006355">
    <property type="term" value="P:regulation of DNA-templated transcription"/>
    <property type="evidence" value="ECO:0007669"/>
    <property type="project" value="InterPro"/>
</dbReference>
<evidence type="ECO:0000256" key="1">
    <source>
        <dbReference type="ARBA" id="ARBA00023125"/>
    </source>
</evidence>
<protein>
    <submittedName>
        <fullName evidence="4">Transcriptional regulator</fullName>
    </submittedName>
</protein>
<dbReference type="AlphaFoldDB" id="A0A5R9IYT0"/>
<sequence>MKEILVIYRLTNIDIDTSKFEVRVDGKRIHVEPKLFDLIAYLIKNRDRIISREELFQEVWLGRDVSDTTLSNHINSARKLLGDNAETQQVIKTIRSRGYQFIGNVEDPKKLDDQKETAVSSLLKPLETLSETTPALISELKPELKPELKTEPVAIPEKAQQSHSLSLMGHLFTKSTWMFLVAIALVAVVLSVLNTKPAQDSETLPYLLVVPFSVSSHEPRQWQPFADQLTRELIQDLRKISALKALPPPSSFAFKKNKHRDYIRSQLPDVDYVLDGVVSEAMDGSIQITAEVEHLASGRLIWNGDFSVNRDQSSVFAIQNEIASAVSDALQVLLVKEEKRALAHTPTQVPAAHKLYTQGQFQLSQMTHQSVLNSIQLFNRAIVLDPQYEQAYFAKSNAYRLLMTTYEPPKDVFPKVVSSATDVLTLSPDSAEIKSSLGLAYVHVWLWKDAWKMLNESWQADNTIANTQLGFALYYSAIGDSNRVKQALAMADKLDPLNPEIADWGIWALMMGDDIEAAVAFAHQKINLNPELPHAYTALAVAEYIRGDLDKSLSMAEQGVKLSHGEPYHKIILAQAYAAKGRVKQAETLLLDVEQLEQYVCPYETAMVYLLLKDTKQAFQYFDKALDNKSNCLMFIRNDPRLKTLKNDRRYLSLLTAVGLNDDAIGHLINK</sequence>
<feature type="domain" description="OmpR/PhoB-type" evidence="3">
    <location>
        <begin position="5"/>
        <end position="103"/>
    </location>
</feature>
<dbReference type="NCBIfam" id="NF047558">
    <property type="entry name" value="TPR_END_plus"/>
    <property type="match status" value="1"/>
</dbReference>
<dbReference type="Gene3D" id="1.10.10.10">
    <property type="entry name" value="Winged helix-like DNA-binding domain superfamily/Winged helix DNA-binding domain"/>
    <property type="match status" value="1"/>
</dbReference>
<dbReference type="PANTHER" id="PTHR12558:SF33">
    <property type="entry name" value="BLL7664 PROTEIN"/>
    <property type="match status" value="1"/>
</dbReference>
<dbReference type="InterPro" id="IPR001867">
    <property type="entry name" value="OmpR/PhoB-type_DNA-bd"/>
</dbReference>
<dbReference type="PROSITE" id="PS51755">
    <property type="entry name" value="OMPR_PHOB"/>
    <property type="match status" value="1"/>
</dbReference>
<dbReference type="PANTHER" id="PTHR12558">
    <property type="entry name" value="CELL DIVISION CYCLE 16,23,27"/>
    <property type="match status" value="1"/>
</dbReference>
<feature type="DNA-binding region" description="OmpR/PhoB-type" evidence="2">
    <location>
        <begin position="5"/>
        <end position="103"/>
    </location>
</feature>
<name>A0A5R9IYT0_9GAMM</name>
<comment type="caution">
    <text evidence="4">The sequence shown here is derived from an EMBL/GenBank/DDBJ whole genome shotgun (WGS) entry which is preliminary data.</text>
</comment>
<evidence type="ECO:0000256" key="2">
    <source>
        <dbReference type="PROSITE-ProRule" id="PRU01091"/>
    </source>
</evidence>
<dbReference type="CDD" id="cd00383">
    <property type="entry name" value="trans_reg_C"/>
    <property type="match status" value="1"/>
</dbReference>
<proteinExistence type="predicted"/>
<dbReference type="InterPro" id="IPR011990">
    <property type="entry name" value="TPR-like_helical_dom_sf"/>
</dbReference>
<dbReference type="Proteomes" id="UP000307790">
    <property type="component" value="Unassembled WGS sequence"/>
</dbReference>
<dbReference type="InterPro" id="IPR016032">
    <property type="entry name" value="Sig_transdc_resp-reg_C-effctor"/>
</dbReference>
<evidence type="ECO:0000313" key="4">
    <source>
        <dbReference type="EMBL" id="TLU67088.1"/>
    </source>
</evidence>
<dbReference type="GO" id="GO:0003677">
    <property type="term" value="F:DNA binding"/>
    <property type="evidence" value="ECO:0007669"/>
    <property type="project" value="UniProtKB-UniRule"/>
</dbReference>
<keyword evidence="1 2" id="KW-0238">DNA-binding</keyword>
<organism evidence="4 5">
    <name type="scientific">Thalassotalea litorea</name>
    <dbReference type="NCBI Taxonomy" id="2020715"/>
    <lineage>
        <taxon>Bacteria</taxon>
        <taxon>Pseudomonadati</taxon>
        <taxon>Pseudomonadota</taxon>
        <taxon>Gammaproteobacteria</taxon>
        <taxon>Alteromonadales</taxon>
        <taxon>Colwelliaceae</taxon>
        <taxon>Thalassotalea</taxon>
    </lineage>
</organism>
<dbReference type="InterPro" id="IPR036388">
    <property type="entry name" value="WH-like_DNA-bd_sf"/>
</dbReference>
<dbReference type="EMBL" id="VCBC01000003">
    <property type="protein sequence ID" value="TLU67088.1"/>
    <property type="molecule type" value="Genomic_DNA"/>
</dbReference>
<accession>A0A5R9IYT0</accession>
<dbReference type="OrthoDB" id="9180348at2"/>
<dbReference type="GO" id="GO:0000160">
    <property type="term" value="P:phosphorelay signal transduction system"/>
    <property type="evidence" value="ECO:0007669"/>
    <property type="project" value="InterPro"/>
</dbReference>
<keyword evidence="5" id="KW-1185">Reference proteome</keyword>
<evidence type="ECO:0000313" key="5">
    <source>
        <dbReference type="Proteomes" id="UP000307790"/>
    </source>
</evidence>
<reference evidence="4 5" key="1">
    <citation type="submission" date="2019-05" db="EMBL/GenBank/DDBJ databases">
        <title>Genome sequences of Thalassotalea litorea 1K03283.</title>
        <authorList>
            <person name="Zhang D."/>
        </authorList>
    </citation>
    <scope>NUCLEOTIDE SEQUENCE [LARGE SCALE GENOMIC DNA]</scope>
    <source>
        <strain evidence="4 5">MCCC 1K03283</strain>
    </source>
</reference>